<accession>A0ABN8XMI2</accession>
<sequence length="253" mass="27064">MPTVCPSVHSISHRWSPQASAATGSVTAKAVLDSSPPPRTPSSRPAAPQPPLHHPEGCQMGVHPQLLHSRQLPARCRTPLSWAQALGARPLLPCPAGGPLPSAGLTWGSGTWLRRSCSCWRGCVAFLNAVRPCWGPVWRCCPLSRPAEQLYLWAPPPPPQPALSSPVRSQCLQHHGTLARTGLWNRTLCPGHSPCVSVHVCARARVHTYALSVPLHLWFSAVSFQTPVDLADNLCNPGDPPEAGGPAKARLDS</sequence>
<keyword evidence="3" id="KW-1185">Reference proteome</keyword>
<dbReference type="Proteomes" id="UP001176941">
    <property type="component" value="Unassembled WGS sequence"/>
</dbReference>
<feature type="region of interest" description="Disordered" evidence="1">
    <location>
        <begin position="1"/>
        <end position="60"/>
    </location>
</feature>
<feature type="compositionally biased region" description="Polar residues" evidence="1">
    <location>
        <begin position="9"/>
        <end position="26"/>
    </location>
</feature>
<organism evidence="2 3">
    <name type="scientific">Rangifer tarandus platyrhynchus</name>
    <name type="common">Svalbard reindeer</name>
    <dbReference type="NCBI Taxonomy" id="3082113"/>
    <lineage>
        <taxon>Eukaryota</taxon>
        <taxon>Metazoa</taxon>
        <taxon>Chordata</taxon>
        <taxon>Craniata</taxon>
        <taxon>Vertebrata</taxon>
        <taxon>Euteleostomi</taxon>
        <taxon>Mammalia</taxon>
        <taxon>Eutheria</taxon>
        <taxon>Laurasiatheria</taxon>
        <taxon>Artiodactyla</taxon>
        <taxon>Ruminantia</taxon>
        <taxon>Pecora</taxon>
        <taxon>Cervidae</taxon>
        <taxon>Odocoileinae</taxon>
        <taxon>Rangifer</taxon>
    </lineage>
</organism>
<proteinExistence type="predicted"/>
<evidence type="ECO:0000313" key="3">
    <source>
        <dbReference type="Proteomes" id="UP001176941"/>
    </source>
</evidence>
<evidence type="ECO:0000313" key="2">
    <source>
        <dbReference type="EMBL" id="CAI9150088.1"/>
    </source>
</evidence>
<protein>
    <submittedName>
        <fullName evidence="2">Uncharacterized protein</fullName>
    </submittedName>
</protein>
<name>A0ABN8XMI2_RANTA</name>
<gene>
    <name evidence="2" type="ORF">MRATA1EN1_LOCUS31706</name>
</gene>
<comment type="caution">
    <text evidence="2">The sequence shown here is derived from an EMBL/GenBank/DDBJ whole genome shotgun (WGS) entry which is preliminary data.</text>
</comment>
<reference evidence="2" key="1">
    <citation type="submission" date="2023-04" db="EMBL/GenBank/DDBJ databases">
        <authorList>
            <consortium name="ELIXIR-Norway"/>
        </authorList>
    </citation>
    <scope>NUCLEOTIDE SEQUENCE [LARGE SCALE GENOMIC DNA]</scope>
</reference>
<evidence type="ECO:0000256" key="1">
    <source>
        <dbReference type="SAM" id="MobiDB-lite"/>
    </source>
</evidence>
<dbReference type="EMBL" id="CATKSN020000645">
    <property type="protein sequence ID" value="CAI9150088.1"/>
    <property type="molecule type" value="Genomic_DNA"/>
</dbReference>